<organism evidence="7 8">
    <name type="scientific">Hirschia litorea</name>
    <dbReference type="NCBI Taxonomy" id="1199156"/>
    <lineage>
        <taxon>Bacteria</taxon>
        <taxon>Pseudomonadati</taxon>
        <taxon>Pseudomonadota</taxon>
        <taxon>Alphaproteobacteria</taxon>
        <taxon>Hyphomonadales</taxon>
        <taxon>Hyphomonadaceae</taxon>
        <taxon>Hirschia</taxon>
    </lineage>
</organism>
<dbReference type="InterPro" id="IPR012127">
    <property type="entry name" value="Cyt_c_prime"/>
</dbReference>
<evidence type="ECO:0000256" key="3">
    <source>
        <dbReference type="ARBA" id="ARBA00022723"/>
    </source>
</evidence>
<feature type="signal peptide" evidence="6">
    <location>
        <begin position="1"/>
        <end position="27"/>
    </location>
</feature>
<evidence type="ECO:0000256" key="5">
    <source>
        <dbReference type="ARBA" id="ARBA00023004"/>
    </source>
</evidence>
<proteinExistence type="predicted"/>
<dbReference type="PRINTS" id="PR00608">
    <property type="entry name" value="CYTCHROMECII"/>
</dbReference>
<evidence type="ECO:0000313" key="7">
    <source>
        <dbReference type="EMBL" id="MFC7292625.1"/>
    </source>
</evidence>
<dbReference type="RefSeq" id="WP_382168203.1">
    <property type="nucleotide sequence ID" value="NZ_JBHTBR010000005.1"/>
</dbReference>
<dbReference type="InterPro" id="IPR015984">
    <property type="entry name" value="Cyt_c_prime_subgr"/>
</dbReference>
<dbReference type="Proteomes" id="UP001596492">
    <property type="component" value="Unassembled WGS sequence"/>
</dbReference>
<keyword evidence="1" id="KW-0813">Transport</keyword>
<evidence type="ECO:0000313" key="8">
    <source>
        <dbReference type="Proteomes" id="UP001596492"/>
    </source>
</evidence>
<feature type="chain" id="PRO_5046321871" evidence="6">
    <location>
        <begin position="28"/>
        <end position="162"/>
    </location>
</feature>
<evidence type="ECO:0000256" key="1">
    <source>
        <dbReference type="ARBA" id="ARBA00022448"/>
    </source>
</evidence>
<dbReference type="EMBL" id="JBHTBR010000005">
    <property type="protein sequence ID" value="MFC7292625.1"/>
    <property type="molecule type" value="Genomic_DNA"/>
</dbReference>
<dbReference type="SUPFAM" id="SSF47175">
    <property type="entry name" value="Cytochromes"/>
    <property type="match status" value="1"/>
</dbReference>
<dbReference type="PROSITE" id="PS51009">
    <property type="entry name" value="CYTCII"/>
    <property type="match status" value="1"/>
</dbReference>
<keyword evidence="5" id="KW-0408">Iron</keyword>
<keyword evidence="2" id="KW-0349">Heme</keyword>
<keyword evidence="4" id="KW-0249">Electron transport</keyword>
<protein>
    <submittedName>
        <fullName evidence="7">C-type cytochrome</fullName>
    </submittedName>
</protein>
<dbReference type="Gene3D" id="1.20.120.10">
    <property type="entry name" value="Cytochrome c/b562"/>
    <property type="match status" value="1"/>
</dbReference>
<dbReference type="PIRSF" id="PIRSF000027">
    <property type="entry name" value="Cytc_c_prime"/>
    <property type="match status" value="1"/>
</dbReference>
<reference evidence="8" key="1">
    <citation type="journal article" date="2019" name="Int. J. Syst. Evol. Microbiol.">
        <title>The Global Catalogue of Microorganisms (GCM) 10K type strain sequencing project: providing services to taxonomists for standard genome sequencing and annotation.</title>
        <authorList>
            <consortium name="The Broad Institute Genomics Platform"/>
            <consortium name="The Broad Institute Genome Sequencing Center for Infectious Disease"/>
            <person name="Wu L."/>
            <person name="Ma J."/>
        </authorList>
    </citation>
    <scope>NUCLEOTIDE SEQUENCE [LARGE SCALE GENOMIC DNA]</scope>
    <source>
        <strain evidence="8">CCUG 51308</strain>
    </source>
</reference>
<evidence type="ECO:0000256" key="2">
    <source>
        <dbReference type="ARBA" id="ARBA00022617"/>
    </source>
</evidence>
<dbReference type="Pfam" id="PF01322">
    <property type="entry name" value="Cytochrom_C_2"/>
    <property type="match status" value="1"/>
</dbReference>
<keyword evidence="8" id="KW-1185">Reference proteome</keyword>
<name>A0ABW2IP73_9PROT</name>
<evidence type="ECO:0000256" key="4">
    <source>
        <dbReference type="ARBA" id="ARBA00022982"/>
    </source>
</evidence>
<sequence length="162" mass="16763">MMKLVSIKTAIIAATIGLSAGAMGAMADETSLDKAQAKAVVTARQDAFEELKDLMAPLGGMARGKVDMDAGLVAKNAAQMATVSASLHEMFEVDTSGFDIENRSDAKIWSSMDDFTAKIDALTQASGVLEAAGVAGDAGGIKKAIVGVGQTCKSCHTEYRTE</sequence>
<keyword evidence="6" id="KW-0732">Signal</keyword>
<dbReference type="InterPro" id="IPR002321">
    <property type="entry name" value="Cyt_c_II"/>
</dbReference>
<dbReference type="InterPro" id="IPR010980">
    <property type="entry name" value="Cyt_c/b562"/>
</dbReference>
<keyword evidence="3" id="KW-0479">Metal-binding</keyword>
<accession>A0ABW2IP73</accession>
<comment type="caution">
    <text evidence="7">The sequence shown here is derived from an EMBL/GenBank/DDBJ whole genome shotgun (WGS) entry which is preliminary data.</text>
</comment>
<evidence type="ECO:0000256" key="6">
    <source>
        <dbReference type="SAM" id="SignalP"/>
    </source>
</evidence>
<gene>
    <name evidence="7" type="ORF">ACFQS8_13420</name>
</gene>